<evidence type="ECO:0000313" key="1">
    <source>
        <dbReference type="EMBL" id="KAK2884155.1"/>
    </source>
</evidence>
<accession>A0AA88TK99</accession>
<organism evidence="1 2">
    <name type="scientific">Cirrhinus molitorella</name>
    <name type="common">mud carp</name>
    <dbReference type="NCBI Taxonomy" id="172907"/>
    <lineage>
        <taxon>Eukaryota</taxon>
        <taxon>Metazoa</taxon>
        <taxon>Chordata</taxon>
        <taxon>Craniata</taxon>
        <taxon>Vertebrata</taxon>
        <taxon>Euteleostomi</taxon>
        <taxon>Actinopterygii</taxon>
        <taxon>Neopterygii</taxon>
        <taxon>Teleostei</taxon>
        <taxon>Ostariophysi</taxon>
        <taxon>Cypriniformes</taxon>
        <taxon>Cyprinidae</taxon>
        <taxon>Labeoninae</taxon>
        <taxon>Labeonini</taxon>
        <taxon>Cirrhinus</taxon>
    </lineage>
</organism>
<evidence type="ECO:0000313" key="2">
    <source>
        <dbReference type="Proteomes" id="UP001187343"/>
    </source>
</evidence>
<name>A0AA88TK99_9TELE</name>
<gene>
    <name evidence="1" type="ORF">Q8A67_017792</name>
</gene>
<protein>
    <submittedName>
        <fullName evidence="1">Uncharacterized protein</fullName>
    </submittedName>
</protein>
<sequence length="87" mass="9469">MDQGPLGDLTALVLEEVHYSPMKYRAGAPLLLGMNLLTAALDVPADKSHTHAETCSSSTSTVPVLTLRNVRDSLWTISRQRTGDYNV</sequence>
<dbReference type="EMBL" id="JAUYZG010000017">
    <property type="protein sequence ID" value="KAK2884155.1"/>
    <property type="molecule type" value="Genomic_DNA"/>
</dbReference>
<dbReference type="AlphaFoldDB" id="A0AA88TK99"/>
<comment type="caution">
    <text evidence="1">The sequence shown here is derived from an EMBL/GenBank/DDBJ whole genome shotgun (WGS) entry which is preliminary data.</text>
</comment>
<reference evidence="1" key="1">
    <citation type="submission" date="2023-08" db="EMBL/GenBank/DDBJ databases">
        <title>Chromosome-level Genome Assembly of mud carp (Cirrhinus molitorella).</title>
        <authorList>
            <person name="Liu H."/>
        </authorList>
    </citation>
    <scope>NUCLEOTIDE SEQUENCE</scope>
    <source>
        <strain evidence="1">Prfri</strain>
        <tissue evidence="1">Muscle</tissue>
    </source>
</reference>
<proteinExistence type="predicted"/>
<keyword evidence="2" id="KW-1185">Reference proteome</keyword>
<dbReference type="Proteomes" id="UP001187343">
    <property type="component" value="Unassembled WGS sequence"/>
</dbReference>